<organism evidence="1 2">
    <name type="scientific">Rhodopirellula islandica</name>
    <dbReference type="NCBI Taxonomy" id="595434"/>
    <lineage>
        <taxon>Bacteria</taxon>
        <taxon>Pseudomonadati</taxon>
        <taxon>Planctomycetota</taxon>
        <taxon>Planctomycetia</taxon>
        <taxon>Pirellulales</taxon>
        <taxon>Pirellulaceae</taxon>
        <taxon>Rhodopirellula</taxon>
    </lineage>
</organism>
<sequence>MASIDRRAAALQFVCLDIAAVVGERPQIRVLADEVVAAKPGCRSEISNQVATAGSECPLDIRTRVDSRVASDNRIGNGCGARLNKDPPTDGGGVERDRRMNNVRDCLRVDSATDVGARVATDGDVGQRCQRGICLNEDSTTNGCHIARQGHTVQVGGSAVLDPAAGVGALPGDATVVDDGNVGQFNGSVVADCSTVDPGVVRQQSSIHDQSGRGVDLNATARVGTRTSTLQGHIRDCQRASTNVKDSAEFSPVNDRVVDPMPDDGDILQDIEVAIGIDVIFRLMTGELEDRRCVQGCVENDCVPAGTRIGQCDGLSQRHFAIVVGLVNPRGDCDRGQLVTPGVLERFADNDIAVNDPGRIFQVPVRVVTSVSGVVIAGGHIRARQCRDGVDQRSARGIGGQIAAIKKDVCIRCQGVLPRCDLTRVGIQVVRPKPQVSQSNRGIFRVRNDLQRTDAGA</sequence>
<name>A0A0J1E889_RHOIS</name>
<dbReference type="EMBL" id="LECT01000052">
    <property type="protein sequence ID" value="KLU01659.1"/>
    <property type="molecule type" value="Genomic_DNA"/>
</dbReference>
<keyword evidence="2" id="KW-1185">Reference proteome</keyword>
<comment type="caution">
    <text evidence="1">The sequence shown here is derived from an EMBL/GenBank/DDBJ whole genome shotgun (WGS) entry which is preliminary data.</text>
</comment>
<gene>
    <name evidence="1" type="ORF">RISK_006375</name>
</gene>
<dbReference type="AlphaFoldDB" id="A0A0J1E889"/>
<evidence type="ECO:0000313" key="1">
    <source>
        <dbReference type="EMBL" id="KLU01659.1"/>
    </source>
</evidence>
<protein>
    <submittedName>
        <fullName evidence="1">Uncharacterized protein</fullName>
    </submittedName>
</protein>
<proteinExistence type="predicted"/>
<reference evidence="1" key="1">
    <citation type="submission" date="2015-05" db="EMBL/GenBank/DDBJ databases">
        <title>Permanent draft genome of Rhodopirellula islandicus K833.</title>
        <authorList>
            <person name="Kizina J."/>
            <person name="Richter M."/>
            <person name="Glockner F.O."/>
            <person name="Harder J."/>
        </authorList>
    </citation>
    <scope>NUCLEOTIDE SEQUENCE [LARGE SCALE GENOMIC DNA]</scope>
    <source>
        <strain evidence="1">K833</strain>
    </source>
</reference>
<dbReference type="Proteomes" id="UP000036367">
    <property type="component" value="Unassembled WGS sequence"/>
</dbReference>
<evidence type="ECO:0000313" key="2">
    <source>
        <dbReference type="Proteomes" id="UP000036367"/>
    </source>
</evidence>
<accession>A0A0J1E889</accession>